<keyword evidence="2" id="KW-1185">Reference proteome</keyword>
<evidence type="ECO:0000313" key="2">
    <source>
        <dbReference type="Proteomes" id="UP000737018"/>
    </source>
</evidence>
<dbReference type="AlphaFoldDB" id="A0A8J4VS33"/>
<protein>
    <submittedName>
        <fullName evidence="1">Uncharacterized protein</fullName>
    </submittedName>
</protein>
<reference evidence="1" key="1">
    <citation type="submission" date="2020-03" db="EMBL/GenBank/DDBJ databases">
        <title>Castanea mollissima Vanexum genome sequencing.</title>
        <authorList>
            <person name="Staton M."/>
        </authorList>
    </citation>
    <scope>NUCLEOTIDE SEQUENCE</scope>
    <source>
        <tissue evidence="1">Leaf</tissue>
    </source>
</reference>
<dbReference type="Proteomes" id="UP000737018">
    <property type="component" value="Unassembled WGS sequence"/>
</dbReference>
<organism evidence="1 2">
    <name type="scientific">Castanea mollissima</name>
    <name type="common">Chinese chestnut</name>
    <dbReference type="NCBI Taxonomy" id="60419"/>
    <lineage>
        <taxon>Eukaryota</taxon>
        <taxon>Viridiplantae</taxon>
        <taxon>Streptophyta</taxon>
        <taxon>Embryophyta</taxon>
        <taxon>Tracheophyta</taxon>
        <taxon>Spermatophyta</taxon>
        <taxon>Magnoliopsida</taxon>
        <taxon>eudicotyledons</taxon>
        <taxon>Gunneridae</taxon>
        <taxon>Pentapetalae</taxon>
        <taxon>rosids</taxon>
        <taxon>fabids</taxon>
        <taxon>Fagales</taxon>
        <taxon>Fagaceae</taxon>
        <taxon>Castanea</taxon>
    </lineage>
</organism>
<dbReference type="EMBL" id="JRKL02002398">
    <property type="protein sequence ID" value="KAF3959129.1"/>
    <property type="molecule type" value="Genomic_DNA"/>
</dbReference>
<name>A0A8J4VS33_9ROSI</name>
<evidence type="ECO:0000313" key="1">
    <source>
        <dbReference type="EMBL" id="KAF3959129.1"/>
    </source>
</evidence>
<accession>A0A8J4VS33</accession>
<comment type="caution">
    <text evidence="1">The sequence shown here is derived from an EMBL/GenBank/DDBJ whole genome shotgun (WGS) entry which is preliminary data.</text>
</comment>
<sequence>MLPMKARYKELNRSQGKQWEAAQNCNLLYGWNKPKSTLDNSLGDDNILVWNRKVEQYLADFGIPYTIIGG</sequence>
<proteinExistence type="predicted"/>
<gene>
    <name evidence="1" type="ORF">CMV_016026</name>
</gene>